<dbReference type="Proteomes" id="UP000625711">
    <property type="component" value="Unassembled WGS sequence"/>
</dbReference>
<feature type="chain" id="PRO_5032528432" description="Peptidase S1 domain-containing protein" evidence="2">
    <location>
        <begin position="26"/>
        <end position="291"/>
    </location>
</feature>
<gene>
    <name evidence="4" type="ORF">GWI33_000230</name>
</gene>
<dbReference type="Pfam" id="PF18322">
    <property type="entry name" value="CLIP_1"/>
    <property type="match status" value="1"/>
</dbReference>
<evidence type="ECO:0000313" key="5">
    <source>
        <dbReference type="Proteomes" id="UP000625711"/>
    </source>
</evidence>
<dbReference type="PANTHER" id="PTHR24252:SF7">
    <property type="entry name" value="HYALIN"/>
    <property type="match status" value="1"/>
</dbReference>
<keyword evidence="5" id="KW-1185">Reference proteome</keyword>
<proteinExistence type="predicted"/>
<organism evidence="4 5">
    <name type="scientific">Rhynchophorus ferrugineus</name>
    <name type="common">Red palm weevil</name>
    <name type="synonym">Curculio ferrugineus</name>
    <dbReference type="NCBI Taxonomy" id="354439"/>
    <lineage>
        <taxon>Eukaryota</taxon>
        <taxon>Metazoa</taxon>
        <taxon>Ecdysozoa</taxon>
        <taxon>Arthropoda</taxon>
        <taxon>Hexapoda</taxon>
        <taxon>Insecta</taxon>
        <taxon>Pterygota</taxon>
        <taxon>Neoptera</taxon>
        <taxon>Endopterygota</taxon>
        <taxon>Coleoptera</taxon>
        <taxon>Polyphaga</taxon>
        <taxon>Cucujiformia</taxon>
        <taxon>Curculionidae</taxon>
        <taxon>Dryophthorinae</taxon>
        <taxon>Rhynchophorus</taxon>
    </lineage>
</organism>
<evidence type="ECO:0000259" key="3">
    <source>
        <dbReference type="PROSITE" id="PS50240"/>
    </source>
</evidence>
<comment type="caution">
    <text evidence="4">The sequence shown here is derived from an EMBL/GenBank/DDBJ whole genome shotgun (WGS) entry which is preliminary data.</text>
</comment>
<dbReference type="InterPro" id="IPR009003">
    <property type="entry name" value="Peptidase_S1_PA"/>
</dbReference>
<dbReference type="PANTHER" id="PTHR24252">
    <property type="entry name" value="ACROSIN-RELATED"/>
    <property type="match status" value="1"/>
</dbReference>
<keyword evidence="1" id="KW-1015">Disulfide bond</keyword>
<evidence type="ECO:0000256" key="2">
    <source>
        <dbReference type="SAM" id="SignalP"/>
    </source>
</evidence>
<name>A0A834IY20_RHYFE</name>
<keyword evidence="2" id="KW-0732">Signal</keyword>
<feature type="signal peptide" evidence="2">
    <location>
        <begin position="1"/>
        <end position="25"/>
    </location>
</feature>
<dbReference type="InterPro" id="IPR041515">
    <property type="entry name" value="PPAF-2-like_Clip"/>
</dbReference>
<dbReference type="SUPFAM" id="SSF50494">
    <property type="entry name" value="Trypsin-like serine proteases"/>
    <property type="match status" value="1"/>
</dbReference>
<evidence type="ECO:0000256" key="1">
    <source>
        <dbReference type="ARBA" id="ARBA00023157"/>
    </source>
</evidence>
<dbReference type="PROSITE" id="PS50240">
    <property type="entry name" value="TRYPSIN_DOM"/>
    <property type="match status" value="1"/>
</dbReference>
<sequence>MHRSVLRGFYLIATIVLWGKFAAKGQTTENVANLFIELTQNCSCVYYYQCDTNGYIIIDGNGLIDERAGEDEGKKPIFCEGGKYQGEFICCKHPNQTITENSTTGTPTTDNAVTVPVITTEKPKERKCGRSLAIFNERIFTGEDDLPAVPGEFPWLVILYENKSSVWKYRCVGSLIHPRVVLTAHHYVFRYASEPFRLKALANGDAERGQITGNAFLERDVIEIVKNPDYYSGGLYNDIAPVILKEPFDIYNKQHPINTVCLSANMAIENKRCIVAGWGKTEQNTGKSSLN</sequence>
<dbReference type="OrthoDB" id="6261922at2759"/>
<reference evidence="4" key="1">
    <citation type="submission" date="2020-08" db="EMBL/GenBank/DDBJ databases">
        <title>Genome sequencing and assembly of the red palm weevil Rhynchophorus ferrugineus.</title>
        <authorList>
            <person name="Dias G.B."/>
            <person name="Bergman C.M."/>
            <person name="Manee M."/>
        </authorList>
    </citation>
    <scope>NUCLEOTIDE SEQUENCE</scope>
    <source>
        <strain evidence="4">AA-2017</strain>
        <tissue evidence="4">Whole larva</tissue>
    </source>
</reference>
<dbReference type="Gene3D" id="2.40.10.10">
    <property type="entry name" value="Trypsin-like serine proteases"/>
    <property type="match status" value="1"/>
</dbReference>
<feature type="domain" description="Peptidase S1" evidence="3">
    <location>
        <begin position="139"/>
        <end position="291"/>
    </location>
</feature>
<dbReference type="Pfam" id="PF00089">
    <property type="entry name" value="Trypsin"/>
    <property type="match status" value="1"/>
</dbReference>
<dbReference type="InterPro" id="IPR001254">
    <property type="entry name" value="Trypsin_dom"/>
</dbReference>
<dbReference type="EMBL" id="JAACXV010000002">
    <property type="protein sequence ID" value="KAF7287883.1"/>
    <property type="molecule type" value="Genomic_DNA"/>
</dbReference>
<dbReference type="GO" id="GO:0004252">
    <property type="term" value="F:serine-type endopeptidase activity"/>
    <property type="evidence" value="ECO:0007669"/>
    <property type="project" value="InterPro"/>
</dbReference>
<evidence type="ECO:0000313" key="4">
    <source>
        <dbReference type="EMBL" id="KAF7287883.1"/>
    </source>
</evidence>
<dbReference type="AlphaFoldDB" id="A0A834IY20"/>
<dbReference type="InterPro" id="IPR043504">
    <property type="entry name" value="Peptidase_S1_PA_chymotrypsin"/>
</dbReference>
<dbReference type="GO" id="GO:0006508">
    <property type="term" value="P:proteolysis"/>
    <property type="evidence" value="ECO:0007669"/>
    <property type="project" value="InterPro"/>
</dbReference>
<protein>
    <recommendedName>
        <fullName evidence="3">Peptidase S1 domain-containing protein</fullName>
    </recommendedName>
</protein>
<accession>A0A834IY20</accession>